<dbReference type="GeneID" id="20642705"/>
<gene>
    <name evidence="2" type="ORF">PHYSODRAFT_306323</name>
</gene>
<reference evidence="2 3" key="1">
    <citation type="journal article" date="2006" name="Science">
        <title>Phytophthora genome sequences uncover evolutionary origins and mechanisms of pathogenesis.</title>
        <authorList>
            <person name="Tyler B.M."/>
            <person name="Tripathy S."/>
            <person name="Zhang X."/>
            <person name="Dehal P."/>
            <person name="Jiang R.H."/>
            <person name="Aerts A."/>
            <person name="Arredondo F.D."/>
            <person name="Baxter L."/>
            <person name="Bensasson D."/>
            <person name="Beynon J.L."/>
            <person name="Chapman J."/>
            <person name="Damasceno C.M."/>
            <person name="Dorrance A.E."/>
            <person name="Dou D."/>
            <person name="Dickerman A.W."/>
            <person name="Dubchak I.L."/>
            <person name="Garbelotto M."/>
            <person name="Gijzen M."/>
            <person name="Gordon S.G."/>
            <person name="Govers F."/>
            <person name="Grunwald N.J."/>
            <person name="Huang W."/>
            <person name="Ivors K.L."/>
            <person name="Jones R.W."/>
            <person name="Kamoun S."/>
            <person name="Krampis K."/>
            <person name="Lamour K.H."/>
            <person name="Lee M.K."/>
            <person name="McDonald W.H."/>
            <person name="Medina M."/>
            <person name="Meijer H.J."/>
            <person name="Nordberg E.K."/>
            <person name="Maclean D.J."/>
            <person name="Ospina-Giraldo M.D."/>
            <person name="Morris P.F."/>
            <person name="Phuntumart V."/>
            <person name="Putnam N.H."/>
            <person name="Rash S."/>
            <person name="Rose J.K."/>
            <person name="Sakihama Y."/>
            <person name="Salamov A.A."/>
            <person name="Savidor A."/>
            <person name="Scheuring C.F."/>
            <person name="Smith B.M."/>
            <person name="Sobral B.W."/>
            <person name="Terry A."/>
            <person name="Torto-Alalibo T.A."/>
            <person name="Win J."/>
            <person name="Xu Z."/>
            <person name="Zhang H."/>
            <person name="Grigoriev I.V."/>
            <person name="Rokhsar D.S."/>
            <person name="Boore J.L."/>
        </authorList>
    </citation>
    <scope>NUCLEOTIDE SEQUENCE [LARGE SCALE GENOMIC DNA]</scope>
    <source>
        <strain evidence="2 3">P6497</strain>
    </source>
</reference>
<proteinExistence type="predicted"/>
<feature type="compositionally biased region" description="Polar residues" evidence="1">
    <location>
        <begin position="97"/>
        <end position="106"/>
    </location>
</feature>
<evidence type="ECO:0000256" key="1">
    <source>
        <dbReference type="SAM" id="MobiDB-lite"/>
    </source>
</evidence>
<dbReference type="EMBL" id="JH159161">
    <property type="protein sequence ID" value="EGZ08408.1"/>
    <property type="molecule type" value="Genomic_DNA"/>
</dbReference>
<sequence length="260" mass="28563">MSARSRLHWPGRAVEAVRDHVLVYLYRPAAWNNRAASKPRAINTDESFVIVLSPPQVWQQQRRRLRPRKVADTVSPPRTTGIHQKRGRPPPLPPPSQQIRGSSRSPNIHPAAVALDAFSLARLGGVGRLPACRLEVGAAAPARAPASLAQTIFRRSATKAAAYNAELSVGRCRLRRMKTSIWPAPRSRERQRFASLATPLTSWANVEEHTRREYSPLGAREGPRSAIFGGALGRMESSRSPPAPSSARKAKNASNALQHL</sequence>
<evidence type="ECO:0000313" key="3">
    <source>
        <dbReference type="Proteomes" id="UP000002640"/>
    </source>
</evidence>
<dbReference type="KEGG" id="psoj:PHYSODRAFT_306323"/>
<feature type="region of interest" description="Disordered" evidence="1">
    <location>
        <begin position="61"/>
        <end position="106"/>
    </location>
</feature>
<dbReference type="AlphaFoldDB" id="G5A932"/>
<protein>
    <submittedName>
        <fullName evidence="2">Uncharacterized protein</fullName>
    </submittedName>
</protein>
<dbReference type="Proteomes" id="UP000002640">
    <property type="component" value="Unassembled WGS sequence"/>
</dbReference>
<accession>G5A932</accession>
<keyword evidence="3" id="KW-1185">Reference proteome</keyword>
<dbReference type="RefSeq" id="XP_009536580.1">
    <property type="nucleotide sequence ID" value="XM_009538285.1"/>
</dbReference>
<feature type="region of interest" description="Disordered" evidence="1">
    <location>
        <begin position="208"/>
        <end position="260"/>
    </location>
</feature>
<organism evidence="2 3">
    <name type="scientific">Phytophthora sojae (strain P6497)</name>
    <name type="common">Soybean stem and root rot agent</name>
    <name type="synonym">Phytophthora megasperma f. sp. glycines</name>
    <dbReference type="NCBI Taxonomy" id="1094619"/>
    <lineage>
        <taxon>Eukaryota</taxon>
        <taxon>Sar</taxon>
        <taxon>Stramenopiles</taxon>
        <taxon>Oomycota</taxon>
        <taxon>Peronosporomycetes</taxon>
        <taxon>Peronosporales</taxon>
        <taxon>Peronosporaceae</taxon>
        <taxon>Phytophthora</taxon>
    </lineage>
</organism>
<evidence type="ECO:0000313" key="2">
    <source>
        <dbReference type="EMBL" id="EGZ08408.1"/>
    </source>
</evidence>
<name>G5A932_PHYSP</name>
<dbReference type="InParanoid" id="G5A932"/>